<reference evidence="1 2" key="1">
    <citation type="submission" date="2021-04" db="EMBL/GenBank/DDBJ databases">
        <title>Draft genome sequence of Paenibacillus cisolokensis, LC2-13A.</title>
        <authorList>
            <person name="Uke A."/>
            <person name="Chhe C."/>
            <person name="Baramee S."/>
            <person name="Kosugi A."/>
        </authorList>
    </citation>
    <scope>NUCLEOTIDE SEQUENCE [LARGE SCALE GENOMIC DNA]</scope>
    <source>
        <strain evidence="1 2">LC2-13A</strain>
    </source>
</reference>
<accession>A0ABQ4N681</accession>
<keyword evidence="2" id="KW-1185">Reference proteome</keyword>
<protein>
    <recommendedName>
        <fullName evidence="3">Ketopantoate hydroxymethyltransferase</fullName>
    </recommendedName>
</protein>
<comment type="caution">
    <text evidence="1">The sequence shown here is derived from an EMBL/GenBank/DDBJ whole genome shotgun (WGS) entry which is preliminary data.</text>
</comment>
<evidence type="ECO:0000313" key="1">
    <source>
        <dbReference type="EMBL" id="GIQ63649.1"/>
    </source>
</evidence>
<sequence>MIAEHLLHDLAEYVGGRVAKVVLNGNYEIAEFQVKQVTDNVLALNYLVPVSDVPLITLIELKDSANKVLSSNEVNVPIASDTMMLQTVEVKEV</sequence>
<name>A0ABQ4N681_9BACL</name>
<dbReference type="RefSeq" id="WP_213528729.1">
    <property type="nucleotide sequence ID" value="NZ_BOVJ01000067.1"/>
</dbReference>
<evidence type="ECO:0008006" key="3">
    <source>
        <dbReference type="Google" id="ProtNLM"/>
    </source>
</evidence>
<organism evidence="1 2">
    <name type="scientific">Paenibacillus cisolokensis</name>
    <dbReference type="NCBI Taxonomy" id="1658519"/>
    <lineage>
        <taxon>Bacteria</taxon>
        <taxon>Bacillati</taxon>
        <taxon>Bacillota</taxon>
        <taxon>Bacilli</taxon>
        <taxon>Bacillales</taxon>
        <taxon>Paenibacillaceae</taxon>
        <taxon>Paenibacillus</taxon>
    </lineage>
</organism>
<proteinExistence type="predicted"/>
<gene>
    <name evidence="1" type="ORF">PACILC2_22170</name>
</gene>
<evidence type="ECO:0000313" key="2">
    <source>
        <dbReference type="Proteomes" id="UP000680304"/>
    </source>
</evidence>
<dbReference type="Proteomes" id="UP000680304">
    <property type="component" value="Unassembled WGS sequence"/>
</dbReference>
<dbReference type="EMBL" id="BOVJ01000067">
    <property type="protein sequence ID" value="GIQ63649.1"/>
    <property type="molecule type" value="Genomic_DNA"/>
</dbReference>